<dbReference type="InterPro" id="IPR001279">
    <property type="entry name" value="Metallo-B-lactamas"/>
</dbReference>
<dbReference type="InterPro" id="IPR036866">
    <property type="entry name" value="RibonucZ/Hydroxyglut_hydro"/>
</dbReference>
<proteinExistence type="predicted"/>
<dbReference type="RefSeq" id="WP_006696742.1">
    <property type="nucleotide sequence ID" value="NZ_JH376860.1"/>
</dbReference>
<evidence type="ECO:0000259" key="1">
    <source>
        <dbReference type="Pfam" id="PF12706"/>
    </source>
</evidence>
<sequence>MKRRNFIFGALAGIGALAGGAGLFVRQEKFGRAPSGARLERIKASPHYVDGQFVCLEPVDAMMDDLPEEEKPNRLETLYRVLFGGDDGRVPKEAIPSNKTDLYAIPREQDVAVWMGHSTFYLQVGGRRILVDPVFSAYGSPIFFINRAFRGSNVYTAADIPALDVLLMTHDHWDHLDYDTVMALKPKVKEIICPLGVGEFFEQWGFDLAHLHEEDWDTDIALTDDFHIHILPSQHFSGRFLTRNNTQWCGFAVITPERRIYISGDGGYGKHFKDIGARFDGFDLAMMENGQYNMQWHAIHMLPNETAQAAEDVRARFVLPAHSGKFALALHTWQEPYAELLKESAGRPYRMVTPRIGETVDMEQPADFPRWWEGMA</sequence>
<dbReference type="PANTHER" id="PTHR15032:SF4">
    <property type="entry name" value="N-ACYL-PHOSPHATIDYLETHANOLAMINE-HYDROLYZING PHOSPHOLIPASE D"/>
    <property type="match status" value="1"/>
</dbReference>
<evidence type="ECO:0000313" key="3">
    <source>
        <dbReference type="Proteomes" id="UP000003175"/>
    </source>
</evidence>
<keyword evidence="3" id="KW-1185">Reference proteome</keyword>
<comment type="caution">
    <text evidence="2">The sequence shown here is derived from an EMBL/GenBank/DDBJ whole genome shotgun (WGS) entry which is preliminary data.</text>
</comment>
<dbReference type="EMBL" id="ADGH01000016">
    <property type="protein sequence ID" value="EHG23842.1"/>
    <property type="molecule type" value="Genomic_DNA"/>
</dbReference>
<dbReference type="Proteomes" id="UP000003175">
    <property type="component" value="Unassembled WGS sequence"/>
</dbReference>
<dbReference type="PANTHER" id="PTHR15032">
    <property type="entry name" value="N-ACYL-PHOSPHATIDYLETHANOLAMINE-HYDROLYZING PHOSPHOLIPASE D"/>
    <property type="match status" value="1"/>
</dbReference>
<dbReference type="SUPFAM" id="SSF56281">
    <property type="entry name" value="Metallo-hydrolase/oxidoreductase"/>
    <property type="match status" value="1"/>
</dbReference>
<name>A0ABN0DNG3_9FIRM</name>
<accession>A0ABN0DNG3</accession>
<gene>
    <name evidence="2" type="ORF">HMPREF9432_01516</name>
</gene>
<organism evidence="2 3">
    <name type="scientific">Selenomonas noxia F0398</name>
    <dbReference type="NCBI Taxonomy" id="702437"/>
    <lineage>
        <taxon>Bacteria</taxon>
        <taxon>Bacillati</taxon>
        <taxon>Bacillota</taxon>
        <taxon>Negativicutes</taxon>
        <taxon>Selenomonadales</taxon>
        <taxon>Selenomonadaceae</taxon>
        <taxon>Selenomonas</taxon>
    </lineage>
</organism>
<feature type="domain" description="Metallo-beta-lactamase" evidence="1">
    <location>
        <begin position="127"/>
        <end position="322"/>
    </location>
</feature>
<dbReference type="Pfam" id="PF12706">
    <property type="entry name" value="Lactamase_B_2"/>
    <property type="match status" value="1"/>
</dbReference>
<reference evidence="2 3" key="1">
    <citation type="submission" date="2011-08" db="EMBL/GenBank/DDBJ databases">
        <title>The Genome Sequence of Selenomonas noxia F0398.</title>
        <authorList>
            <consortium name="The Broad Institute Genome Sequencing Platform"/>
            <person name="Earl A."/>
            <person name="Ward D."/>
            <person name="Feldgarden M."/>
            <person name="Gevers D."/>
            <person name="Izard J."/>
            <person name="Ganesan A."/>
            <person name="Blanton J.M."/>
            <person name="Baranova O.V."/>
            <person name="Tanner A.C."/>
            <person name="Dewhirst F.E."/>
            <person name="Young S.K."/>
            <person name="Zeng Q."/>
            <person name="Gargeya S."/>
            <person name="Fitzgerald M."/>
            <person name="Haas B."/>
            <person name="Abouelleil A."/>
            <person name="Alvarado L."/>
            <person name="Arachchi H.M."/>
            <person name="Berlin A."/>
            <person name="Brown A."/>
            <person name="Chapman S.B."/>
            <person name="Chen Z."/>
            <person name="Dunbar C."/>
            <person name="Freedman E."/>
            <person name="Gearin G."/>
            <person name="Gellesch M."/>
            <person name="Goldberg J."/>
            <person name="Griggs A."/>
            <person name="Gujja S."/>
            <person name="Heiman D."/>
            <person name="Howarth C."/>
            <person name="Larson L."/>
            <person name="Lui A."/>
            <person name="MacDonald P.J.P."/>
            <person name="Montmayeur A."/>
            <person name="Murphy C."/>
            <person name="Neiman D."/>
            <person name="Pearson M."/>
            <person name="Priest M."/>
            <person name="Roberts A."/>
            <person name="Saif S."/>
            <person name="Shea T."/>
            <person name="Shenoy N."/>
            <person name="Sisk P."/>
            <person name="Stolte C."/>
            <person name="Sykes S."/>
            <person name="Wortman J."/>
            <person name="Nusbaum C."/>
            <person name="Birren B."/>
        </authorList>
    </citation>
    <scope>NUCLEOTIDE SEQUENCE [LARGE SCALE GENOMIC DNA]</scope>
    <source>
        <strain evidence="2 3">F0398</strain>
    </source>
</reference>
<evidence type="ECO:0000313" key="2">
    <source>
        <dbReference type="EMBL" id="EHG23842.1"/>
    </source>
</evidence>
<protein>
    <recommendedName>
        <fullName evidence="1">Metallo-beta-lactamase domain-containing protein</fullName>
    </recommendedName>
</protein>
<dbReference type="Gene3D" id="3.60.15.10">
    <property type="entry name" value="Ribonuclease Z/Hydroxyacylglutathione hydrolase-like"/>
    <property type="match status" value="1"/>
</dbReference>